<dbReference type="Proteomes" id="UP001501666">
    <property type="component" value="Unassembled WGS sequence"/>
</dbReference>
<evidence type="ECO:0000256" key="2">
    <source>
        <dbReference type="SAM" id="MobiDB-lite"/>
    </source>
</evidence>
<evidence type="ECO:0000256" key="1">
    <source>
        <dbReference type="SAM" id="Coils"/>
    </source>
</evidence>
<dbReference type="EMBL" id="BAAATE010000006">
    <property type="protein sequence ID" value="GAA2657403.1"/>
    <property type="molecule type" value="Genomic_DNA"/>
</dbReference>
<evidence type="ECO:0000313" key="4">
    <source>
        <dbReference type="Proteomes" id="UP001501666"/>
    </source>
</evidence>
<sequence length="191" mass="20746">MTSNRAATPPVDDHAATTSPLVQARRRDTLVRTQRVHDALSSLQAAGADITISAVARAARVHRSFLHRHPDLHAAVLTAATQPQPPLASGVQVSTASLRADLLNAQQRNTRLHRHVLMLEARLSEALGQAAVHAAGLQVAGDSVALRQRITELEQLHLDLRRQLEERTDELLAARAANRELMAALNRPSLP</sequence>
<organism evidence="3 4">
    <name type="scientific">Nonomuraea recticatena</name>
    <dbReference type="NCBI Taxonomy" id="46178"/>
    <lineage>
        <taxon>Bacteria</taxon>
        <taxon>Bacillati</taxon>
        <taxon>Actinomycetota</taxon>
        <taxon>Actinomycetes</taxon>
        <taxon>Streptosporangiales</taxon>
        <taxon>Streptosporangiaceae</taxon>
        <taxon>Nonomuraea</taxon>
    </lineage>
</organism>
<evidence type="ECO:0008006" key="5">
    <source>
        <dbReference type="Google" id="ProtNLM"/>
    </source>
</evidence>
<name>A0ABP6E421_9ACTN</name>
<evidence type="ECO:0000313" key="3">
    <source>
        <dbReference type="EMBL" id="GAA2657403.1"/>
    </source>
</evidence>
<proteinExistence type="predicted"/>
<gene>
    <name evidence="3" type="ORF">GCM10010412_027980</name>
</gene>
<keyword evidence="1" id="KW-0175">Coiled coil</keyword>
<feature type="coiled-coil region" evidence="1">
    <location>
        <begin position="143"/>
        <end position="170"/>
    </location>
</feature>
<reference evidence="4" key="1">
    <citation type="journal article" date="2019" name="Int. J. Syst. Evol. Microbiol.">
        <title>The Global Catalogue of Microorganisms (GCM) 10K type strain sequencing project: providing services to taxonomists for standard genome sequencing and annotation.</title>
        <authorList>
            <consortium name="The Broad Institute Genomics Platform"/>
            <consortium name="The Broad Institute Genome Sequencing Center for Infectious Disease"/>
            <person name="Wu L."/>
            <person name="Ma J."/>
        </authorList>
    </citation>
    <scope>NUCLEOTIDE SEQUENCE [LARGE SCALE GENOMIC DNA]</scope>
    <source>
        <strain evidence="4">JCM 6835</strain>
    </source>
</reference>
<protein>
    <recommendedName>
        <fullName evidence="5">TetR family transcriptional regulator</fullName>
    </recommendedName>
</protein>
<comment type="caution">
    <text evidence="3">The sequence shown here is derived from an EMBL/GenBank/DDBJ whole genome shotgun (WGS) entry which is preliminary data.</text>
</comment>
<keyword evidence="4" id="KW-1185">Reference proteome</keyword>
<feature type="region of interest" description="Disordered" evidence="2">
    <location>
        <begin position="1"/>
        <end position="21"/>
    </location>
</feature>
<accession>A0ABP6E421</accession>
<dbReference type="RefSeq" id="WP_346146479.1">
    <property type="nucleotide sequence ID" value="NZ_BAAATE010000006.1"/>
</dbReference>